<accession>G0UCF3</accession>
<dbReference type="PANTHER" id="PTHR11048">
    <property type="entry name" value="PRENYLTRANSFERASES"/>
    <property type="match status" value="1"/>
</dbReference>
<keyword evidence="6 8" id="KW-1133">Transmembrane helix</keyword>
<evidence type="ECO:0000256" key="1">
    <source>
        <dbReference type="ARBA" id="ARBA00001946"/>
    </source>
</evidence>
<sequence length="352" mass="39230">MLRRCYLLRKVTRSWTRASIASASAHFPDAVRADPATQRSDATLPKESRTWVLDDAASEGSRKAPRHVAWLTRRVQLWGRLMRADKPVGTLLLLAPCYWGASLAVTRALVWEGADPVVLCAPFIPVHLAVLFGAGAFLMRSAGCIINDMWDRRLDRMVERTRDRPLASGEVSMKEASALLVTLLALSLVIVLNLSPTALVAAFAATPIAAFRRNVRFALFVLLAMFVGNTFWALASEHQPEKDADNNAIAEKSALMKFLLLNKGAEPMAYNVHDVRWVDRFAHPAFIAAQGVQCDTDHKTLAVPAWMRREYLGDNVGTTLRFLGVEDEKVQAVQKWWYAQLDHYNMFSGVAI</sequence>
<proteinExistence type="inferred from homology"/>
<keyword evidence="4 9" id="KW-0808">Transferase</keyword>
<dbReference type="GO" id="GO:0005743">
    <property type="term" value="C:mitochondrial inner membrane"/>
    <property type="evidence" value="ECO:0007669"/>
    <property type="project" value="TreeGrafter"/>
</dbReference>
<dbReference type="InterPro" id="IPR044878">
    <property type="entry name" value="UbiA_sf"/>
</dbReference>
<protein>
    <submittedName>
        <fullName evidence="9">Putative prenyltransferase</fullName>
    </submittedName>
</protein>
<comment type="similarity">
    <text evidence="3">Belongs to the UbiA prenyltransferase family.</text>
</comment>
<evidence type="ECO:0000256" key="2">
    <source>
        <dbReference type="ARBA" id="ARBA00004141"/>
    </source>
</evidence>
<evidence type="ECO:0000313" key="9">
    <source>
        <dbReference type="EMBL" id="CCC53505.1"/>
    </source>
</evidence>
<dbReference type="Pfam" id="PF01040">
    <property type="entry name" value="UbiA"/>
    <property type="match status" value="1"/>
</dbReference>
<keyword evidence="7 8" id="KW-0472">Membrane</keyword>
<name>G0UCF3_TRYVY</name>
<feature type="transmembrane region" description="Helical" evidence="8">
    <location>
        <begin position="217"/>
        <end position="235"/>
    </location>
</feature>
<evidence type="ECO:0000256" key="7">
    <source>
        <dbReference type="ARBA" id="ARBA00023136"/>
    </source>
</evidence>
<dbReference type="AlphaFoldDB" id="G0UCF3"/>
<gene>
    <name evidence="9" type="ORF">TVY486_1109890</name>
</gene>
<feature type="transmembrane region" description="Helical" evidence="8">
    <location>
        <begin position="178"/>
        <end position="205"/>
    </location>
</feature>
<evidence type="ECO:0000256" key="8">
    <source>
        <dbReference type="SAM" id="Phobius"/>
    </source>
</evidence>
<evidence type="ECO:0000256" key="5">
    <source>
        <dbReference type="ARBA" id="ARBA00022692"/>
    </source>
</evidence>
<keyword evidence="5 8" id="KW-0812">Transmembrane</keyword>
<dbReference type="Gene3D" id="1.10.357.140">
    <property type="entry name" value="UbiA prenyltransferase"/>
    <property type="match status" value="1"/>
</dbReference>
<feature type="transmembrane region" description="Helical" evidence="8">
    <location>
        <begin position="88"/>
        <end position="110"/>
    </location>
</feature>
<dbReference type="VEuPathDB" id="TriTrypDB:TvY486_1109890"/>
<comment type="cofactor">
    <cofactor evidence="1">
        <name>Mg(2+)</name>
        <dbReference type="ChEBI" id="CHEBI:18420"/>
    </cofactor>
</comment>
<evidence type="ECO:0000256" key="3">
    <source>
        <dbReference type="ARBA" id="ARBA00005985"/>
    </source>
</evidence>
<reference evidence="9" key="1">
    <citation type="journal article" date="2012" name="Proc. Natl. Acad. Sci. U.S.A.">
        <title>Antigenic diversity is generated by distinct evolutionary mechanisms in African trypanosome species.</title>
        <authorList>
            <person name="Jackson A.P."/>
            <person name="Berry A."/>
            <person name="Aslett M."/>
            <person name="Allison H.C."/>
            <person name="Burton P."/>
            <person name="Vavrova-Anderson J."/>
            <person name="Brown R."/>
            <person name="Browne H."/>
            <person name="Corton N."/>
            <person name="Hauser H."/>
            <person name="Gamble J."/>
            <person name="Gilderthorp R."/>
            <person name="Marcello L."/>
            <person name="McQuillan J."/>
            <person name="Otto T.D."/>
            <person name="Quail M.A."/>
            <person name="Sanders M.J."/>
            <person name="van Tonder A."/>
            <person name="Ginger M.L."/>
            <person name="Field M.C."/>
            <person name="Barry J.D."/>
            <person name="Hertz-Fowler C."/>
            <person name="Berriman M."/>
        </authorList>
    </citation>
    <scope>NUCLEOTIDE SEQUENCE</scope>
    <source>
        <strain evidence="9">Y486</strain>
    </source>
</reference>
<dbReference type="PROSITE" id="PS00943">
    <property type="entry name" value="UBIA"/>
    <property type="match status" value="1"/>
</dbReference>
<dbReference type="InterPro" id="IPR039653">
    <property type="entry name" value="Prenyltransferase"/>
</dbReference>
<dbReference type="GO" id="GO:0006744">
    <property type="term" value="P:ubiquinone biosynthetic process"/>
    <property type="evidence" value="ECO:0007669"/>
    <property type="project" value="TreeGrafter"/>
</dbReference>
<dbReference type="InterPro" id="IPR000537">
    <property type="entry name" value="UbiA_prenyltransferase"/>
</dbReference>
<dbReference type="GO" id="GO:0016765">
    <property type="term" value="F:transferase activity, transferring alkyl or aryl (other than methyl) groups"/>
    <property type="evidence" value="ECO:0007669"/>
    <property type="project" value="InterPro"/>
</dbReference>
<evidence type="ECO:0000256" key="6">
    <source>
        <dbReference type="ARBA" id="ARBA00022989"/>
    </source>
</evidence>
<feature type="transmembrane region" description="Helical" evidence="8">
    <location>
        <begin position="116"/>
        <end position="139"/>
    </location>
</feature>
<organism evidence="9">
    <name type="scientific">Trypanosoma vivax (strain Y486)</name>
    <dbReference type="NCBI Taxonomy" id="1055687"/>
    <lineage>
        <taxon>Eukaryota</taxon>
        <taxon>Discoba</taxon>
        <taxon>Euglenozoa</taxon>
        <taxon>Kinetoplastea</taxon>
        <taxon>Metakinetoplastina</taxon>
        <taxon>Trypanosomatida</taxon>
        <taxon>Trypanosomatidae</taxon>
        <taxon>Trypanosoma</taxon>
        <taxon>Duttonella</taxon>
    </lineage>
</organism>
<dbReference type="InterPro" id="IPR030470">
    <property type="entry name" value="UbiA_prenylTrfase_CS"/>
</dbReference>
<comment type="subcellular location">
    <subcellularLocation>
        <location evidence="2">Membrane</location>
        <topology evidence="2">Multi-pass membrane protein</topology>
    </subcellularLocation>
</comment>
<evidence type="ECO:0000256" key="4">
    <source>
        <dbReference type="ARBA" id="ARBA00022679"/>
    </source>
</evidence>
<dbReference type="PANTHER" id="PTHR11048:SF28">
    <property type="entry name" value="4-HYDROXYBENZOATE POLYPRENYLTRANSFERASE, MITOCHONDRIAL"/>
    <property type="match status" value="1"/>
</dbReference>
<dbReference type="EMBL" id="HE573027">
    <property type="protein sequence ID" value="CCC53505.1"/>
    <property type="molecule type" value="Genomic_DNA"/>
</dbReference>